<name>A0A6G6ACP7_9VIRU</name>
<dbReference type="EMBL" id="MN175499">
    <property type="protein sequence ID" value="QID06190.1"/>
    <property type="molecule type" value="Genomic_DNA"/>
</dbReference>
<organism evidence="1">
    <name type="scientific">Borely moumouvirus</name>
    <dbReference type="NCBI Taxonomy" id="2712067"/>
    <lineage>
        <taxon>Viruses</taxon>
        <taxon>Varidnaviria</taxon>
        <taxon>Bamfordvirae</taxon>
        <taxon>Nucleocytoviricota</taxon>
        <taxon>Megaviricetes</taxon>
        <taxon>Imitervirales</taxon>
        <taxon>Mimiviridae</taxon>
        <taxon>Megamimivirinae</taxon>
        <taxon>Moumouvirus</taxon>
    </lineage>
</organism>
<sequence length="153" mass="18316">MSFNQIKYKINSKITSERYYEFILDIFDYVKKLENEMEWLSDKIYFNTSRDIGIICKSQVVGNVSILFLEILCTKNLNLFIDILKDKNHYNVTISQIMNSINDYLNDKVIYYDYHDFIQNHEIFRSLTLIELEDIVGKMIDYESKNNMIFDGI</sequence>
<reference evidence="1" key="1">
    <citation type="submission" date="2019-07" db="EMBL/GenBank/DDBJ databases">
        <title>The discovery of a new lineage B mimivirus raises questions about particles surface fibrils.</title>
        <authorList>
            <person name="Silva L.K.S."/>
            <person name="Rodrigues R.A.L."/>
            <person name="Andrade A.C.S.P."/>
            <person name="Hikida H."/>
            <person name="Andreani J."/>
            <person name="Levasseur A."/>
            <person name="La Scola B."/>
            <person name="Abrahao J.S."/>
        </authorList>
    </citation>
    <scope>NUCLEOTIDE SEQUENCE</scope>
    <source>
        <strain evidence="1">B60</strain>
    </source>
</reference>
<accession>A0A6G6ACP7</accession>
<protein>
    <submittedName>
        <fullName evidence="1">Uncharacterized protein</fullName>
    </submittedName>
</protein>
<evidence type="ECO:0000313" key="1">
    <source>
        <dbReference type="EMBL" id="QID06190.1"/>
    </source>
</evidence>
<proteinExistence type="predicted"/>